<comment type="caution">
    <text evidence="2">The sequence shown here is derived from an EMBL/GenBank/DDBJ whole genome shotgun (WGS) entry which is preliminary data.</text>
</comment>
<name>A0A368H6L9_ANCCA</name>
<gene>
    <name evidence="2" type="ORF">ANCCAN_02541</name>
</gene>
<feature type="chain" id="PRO_5016671824" evidence="1">
    <location>
        <begin position="18"/>
        <end position="137"/>
    </location>
</feature>
<evidence type="ECO:0000313" key="3">
    <source>
        <dbReference type="Proteomes" id="UP000252519"/>
    </source>
</evidence>
<reference evidence="2 3" key="1">
    <citation type="submission" date="2014-10" db="EMBL/GenBank/DDBJ databases">
        <title>Draft genome of the hookworm Ancylostoma caninum.</title>
        <authorList>
            <person name="Mitreva M."/>
        </authorList>
    </citation>
    <scope>NUCLEOTIDE SEQUENCE [LARGE SCALE GENOMIC DNA]</scope>
    <source>
        <strain evidence="2 3">Baltimore</strain>
    </source>
</reference>
<dbReference type="EMBL" id="JOJR01000014">
    <property type="protein sequence ID" value="RCN51388.1"/>
    <property type="molecule type" value="Genomic_DNA"/>
</dbReference>
<accession>A0A368H6L9</accession>
<protein>
    <submittedName>
        <fullName evidence="2">Uncharacterized protein</fullName>
    </submittedName>
</protein>
<dbReference type="Proteomes" id="UP000252519">
    <property type="component" value="Unassembled WGS sequence"/>
</dbReference>
<evidence type="ECO:0000256" key="1">
    <source>
        <dbReference type="SAM" id="SignalP"/>
    </source>
</evidence>
<dbReference type="AlphaFoldDB" id="A0A368H6L9"/>
<proteinExistence type="predicted"/>
<keyword evidence="3" id="KW-1185">Reference proteome</keyword>
<organism evidence="2 3">
    <name type="scientific">Ancylostoma caninum</name>
    <name type="common">Dog hookworm</name>
    <dbReference type="NCBI Taxonomy" id="29170"/>
    <lineage>
        <taxon>Eukaryota</taxon>
        <taxon>Metazoa</taxon>
        <taxon>Ecdysozoa</taxon>
        <taxon>Nematoda</taxon>
        <taxon>Chromadorea</taxon>
        <taxon>Rhabditida</taxon>
        <taxon>Rhabditina</taxon>
        <taxon>Rhabditomorpha</taxon>
        <taxon>Strongyloidea</taxon>
        <taxon>Ancylostomatidae</taxon>
        <taxon>Ancylostomatinae</taxon>
        <taxon>Ancylostoma</taxon>
    </lineage>
</organism>
<keyword evidence="1" id="KW-0732">Signal</keyword>
<sequence length="137" mass="15939">MKLLYIILLFCLSTAEGIEVMSNRERWMHCIKRCAVYISLYAFYLGRSRIENTVFEPQRAMAGCKRENLPDWVDVNIEIPICNTLREIGPNVLKDANVKRIVENWFPIGNRSTDEIYPEAQHVCKIGCIAAMPFQRR</sequence>
<evidence type="ECO:0000313" key="2">
    <source>
        <dbReference type="EMBL" id="RCN51388.1"/>
    </source>
</evidence>
<feature type="signal peptide" evidence="1">
    <location>
        <begin position="1"/>
        <end position="17"/>
    </location>
</feature>